<reference evidence="1" key="2">
    <citation type="submission" date="2022-01" db="EMBL/GenBank/DDBJ databases">
        <authorList>
            <person name="Yamashiro T."/>
            <person name="Shiraishi A."/>
            <person name="Satake H."/>
            <person name="Nakayama K."/>
        </authorList>
    </citation>
    <scope>NUCLEOTIDE SEQUENCE</scope>
</reference>
<protein>
    <submittedName>
        <fullName evidence="1">Uncharacterized protein</fullName>
    </submittedName>
</protein>
<sequence length="85" mass="9561">MIVGGGSLCWKLEIKSSLFVKYRIGNGEGVSMWYDNWSNIGPLDNIIPKCARNEARMKDSDSVADLVKDGVWDWPMDWLGIIPNS</sequence>
<evidence type="ECO:0000313" key="1">
    <source>
        <dbReference type="EMBL" id="GJS58526.1"/>
    </source>
</evidence>
<reference evidence="1" key="1">
    <citation type="journal article" date="2022" name="Int. J. Mol. Sci.">
        <title>Draft Genome of Tanacetum Coccineum: Genomic Comparison of Closely Related Tanacetum-Family Plants.</title>
        <authorList>
            <person name="Yamashiro T."/>
            <person name="Shiraishi A."/>
            <person name="Nakayama K."/>
            <person name="Satake H."/>
        </authorList>
    </citation>
    <scope>NUCLEOTIDE SEQUENCE</scope>
</reference>
<comment type="caution">
    <text evidence="1">The sequence shown here is derived from an EMBL/GenBank/DDBJ whole genome shotgun (WGS) entry which is preliminary data.</text>
</comment>
<evidence type="ECO:0000313" key="2">
    <source>
        <dbReference type="Proteomes" id="UP001151760"/>
    </source>
</evidence>
<proteinExistence type="predicted"/>
<dbReference type="Proteomes" id="UP001151760">
    <property type="component" value="Unassembled WGS sequence"/>
</dbReference>
<gene>
    <name evidence="1" type="ORF">Tco_0653310</name>
</gene>
<name>A0ABQ4X007_9ASTR</name>
<accession>A0ABQ4X007</accession>
<dbReference type="EMBL" id="BQNB010009085">
    <property type="protein sequence ID" value="GJS58526.1"/>
    <property type="molecule type" value="Genomic_DNA"/>
</dbReference>
<keyword evidence="2" id="KW-1185">Reference proteome</keyword>
<organism evidence="1 2">
    <name type="scientific">Tanacetum coccineum</name>
    <dbReference type="NCBI Taxonomy" id="301880"/>
    <lineage>
        <taxon>Eukaryota</taxon>
        <taxon>Viridiplantae</taxon>
        <taxon>Streptophyta</taxon>
        <taxon>Embryophyta</taxon>
        <taxon>Tracheophyta</taxon>
        <taxon>Spermatophyta</taxon>
        <taxon>Magnoliopsida</taxon>
        <taxon>eudicotyledons</taxon>
        <taxon>Gunneridae</taxon>
        <taxon>Pentapetalae</taxon>
        <taxon>asterids</taxon>
        <taxon>campanulids</taxon>
        <taxon>Asterales</taxon>
        <taxon>Asteraceae</taxon>
        <taxon>Asteroideae</taxon>
        <taxon>Anthemideae</taxon>
        <taxon>Anthemidinae</taxon>
        <taxon>Tanacetum</taxon>
    </lineage>
</organism>